<dbReference type="GO" id="GO:0008408">
    <property type="term" value="F:3'-5' exonuclease activity"/>
    <property type="evidence" value="ECO:0007669"/>
    <property type="project" value="InterPro"/>
</dbReference>
<dbReference type="Pfam" id="PF02811">
    <property type="entry name" value="PHP"/>
    <property type="match status" value="1"/>
</dbReference>
<evidence type="ECO:0000259" key="2">
    <source>
        <dbReference type="Pfam" id="PF07733"/>
    </source>
</evidence>
<dbReference type="PANTHER" id="PTHR32294">
    <property type="entry name" value="DNA POLYMERASE III SUBUNIT ALPHA"/>
    <property type="match status" value="1"/>
</dbReference>
<dbReference type="GO" id="GO:0006260">
    <property type="term" value="P:DNA replication"/>
    <property type="evidence" value="ECO:0007669"/>
    <property type="project" value="InterPro"/>
</dbReference>
<dbReference type="Pfam" id="PF07733">
    <property type="entry name" value="DNA_pol3_alpha"/>
    <property type="match status" value="1"/>
</dbReference>
<dbReference type="CDD" id="cd12113">
    <property type="entry name" value="PHP_PolIIIA_DnaE3"/>
    <property type="match status" value="1"/>
</dbReference>
<feature type="domain" description="PHP" evidence="1">
    <location>
        <begin position="1"/>
        <end position="142"/>
    </location>
</feature>
<dbReference type="AlphaFoldDB" id="X1MQQ4"/>
<evidence type="ECO:0000313" key="3">
    <source>
        <dbReference type="EMBL" id="GAI08719.1"/>
    </source>
</evidence>
<dbReference type="PANTHER" id="PTHR32294:SF0">
    <property type="entry name" value="DNA POLYMERASE III SUBUNIT ALPHA"/>
    <property type="match status" value="1"/>
</dbReference>
<evidence type="ECO:0000259" key="1">
    <source>
        <dbReference type="Pfam" id="PF02811"/>
    </source>
</evidence>
<protein>
    <recommendedName>
        <fullName evidence="4">PHP domain-containing protein</fullName>
    </recommendedName>
</protein>
<dbReference type="InterPro" id="IPR004013">
    <property type="entry name" value="PHP_dom"/>
</dbReference>
<reference evidence="3" key="1">
    <citation type="journal article" date="2014" name="Front. Microbiol.">
        <title>High frequency of phylogenetically diverse reductive dehalogenase-homologous genes in deep subseafloor sedimentary metagenomes.</title>
        <authorList>
            <person name="Kawai M."/>
            <person name="Futagami T."/>
            <person name="Toyoda A."/>
            <person name="Takaki Y."/>
            <person name="Nishi S."/>
            <person name="Hori S."/>
            <person name="Arai W."/>
            <person name="Tsubouchi T."/>
            <person name="Morono Y."/>
            <person name="Uchiyama I."/>
            <person name="Ito T."/>
            <person name="Fujiyama A."/>
            <person name="Inagaki F."/>
            <person name="Takami H."/>
        </authorList>
    </citation>
    <scope>NUCLEOTIDE SEQUENCE</scope>
    <source>
        <strain evidence="3">Expedition CK06-06</strain>
    </source>
</reference>
<feature type="non-terminal residue" evidence="3">
    <location>
        <position position="337"/>
    </location>
</feature>
<accession>X1MQQ4</accession>
<dbReference type="InterPro" id="IPR004805">
    <property type="entry name" value="DnaE2/DnaE/PolC"/>
</dbReference>
<proteinExistence type="predicted"/>
<dbReference type="InterPro" id="IPR011708">
    <property type="entry name" value="DNA_pol3_alpha_NTPase_dom"/>
</dbReference>
<dbReference type="EMBL" id="BARV01007491">
    <property type="protein sequence ID" value="GAI08719.1"/>
    <property type="molecule type" value="Genomic_DNA"/>
</dbReference>
<gene>
    <name evidence="3" type="ORF">S06H3_15243</name>
</gene>
<evidence type="ECO:0008006" key="4">
    <source>
        <dbReference type="Google" id="ProtNLM"/>
    </source>
</evidence>
<dbReference type="Gene3D" id="3.20.20.140">
    <property type="entry name" value="Metal-dependent hydrolases"/>
    <property type="match status" value="1"/>
</dbReference>
<comment type="caution">
    <text evidence="3">The sequence shown here is derived from an EMBL/GenBank/DDBJ whole genome shotgun (WGS) entry which is preliminary data.</text>
</comment>
<dbReference type="SUPFAM" id="SSF89550">
    <property type="entry name" value="PHP domain-like"/>
    <property type="match status" value="1"/>
</dbReference>
<organism evidence="3">
    <name type="scientific">marine sediment metagenome</name>
    <dbReference type="NCBI Taxonomy" id="412755"/>
    <lineage>
        <taxon>unclassified sequences</taxon>
        <taxon>metagenomes</taxon>
        <taxon>ecological metagenomes</taxon>
    </lineage>
</organism>
<name>X1MQQ4_9ZZZZ</name>
<feature type="domain" description="Bacterial DNA polymerase III alpha subunit NTPase" evidence="2">
    <location>
        <begin position="262"/>
        <end position="308"/>
    </location>
</feature>
<dbReference type="InterPro" id="IPR016195">
    <property type="entry name" value="Pol/histidinol_Pase-like"/>
</dbReference>
<sequence length="337" mass="38465">MDSLAVTDHGVMYGAIGFYLAAKEAGIKPIIGCEIYVAPNSRLSRDAGDKNNYHLILLAKDHTGYRNLIQLTTKAHLEGFYYKPRIDKELLEQYHHGLIALSGCVSGEVPRLTLEGRLQEAKQAALWYRQTFGDFYLEIMRHPIPELEQINQGLISMSSELDIPLVATNDVHYVNQADASAHDLLLCIGTNSSIYDEKRMKMAGDFFYLKSPQEMAELFRDIPQALENTERIAEQCNLELEFGRLYLPEVELPEGKTADLFLADLCYQGLPQYYPQSTPEINERLDYELEVIKQTRFANYFLVVWDIVIAIPFYRKASLTAVYIRWQHRNAQATALG</sequence>